<dbReference type="EMBL" id="JAUCMV010000003">
    <property type="protein sequence ID" value="KAK0411854.1"/>
    <property type="molecule type" value="Genomic_DNA"/>
</dbReference>
<feature type="region of interest" description="Disordered" evidence="1">
    <location>
        <begin position="33"/>
        <end position="66"/>
    </location>
</feature>
<protein>
    <recommendedName>
        <fullName evidence="4">Chromo shadow domain-containing protein</fullName>
    </recommendedName>
</protein>
<evidence type="ECO:0008006" key="4">
    <source>
        <dbReference type="Google" id="ProtNLM"/>
    </source>
</evidence>
<keyword evidence="3" id="KW-1185">Reference proteome</keyword>
<accession>A0AA39HUZ2</accession>
<sequence length="229" mass="25697">MTITKRAKAYIRNSLLARERSLENRRLQALGLCPTKHAASTSASTSSSMGKRGHPESSDEEDANASHLKDAVEIVSCRQTVDARGRPTASFKIRWAPTWETYEQMEDSVPQLVKEYERQKPNKIVNVLGPQLSGLQEEITESPFVVERANGKKAVVDYALLRKEYPDALIDYFLSKMVVCDEREKSPLLINLDDDDSVLDDVREEAEEESSDEEAVRGTLAHLLDSLCV</sequence>
<organism evidence="2 3">
    <name type="scientific">Steinernema hermaphroditum</name>
    <dbReference type="NCBI Taxonomy" id="289476"/>
    <lineage>
        <taxon>Eukaryota</taxon>
        <taxon>Metazoa</taxon>
        <taxon>Ecdysozoa</taxon>
        <taxon>Nematoda</taxon>
        <taxon>Chromadorea</taxon>
        <taxon>Rhabditida</taxon>
        <taxon>Tylenchina</taxon>
        <taxon>Panagrolaimomorpha</taxon>
        <taxon>Strongyloidoidea</taxon>
        <taxon>Steinernematidae</taxon>
        <taxon>Steinernema</taxon>
    </lineage>
</organism>
<evidence type="ECO:0000256" key="1">
    <source>
        <dbReference type="SAM" id="MobiDB-lite"/>
    </source>
</evidence>
<evidence type="ECO:0000313" key="2">
    <source>
        <dbReference type="EMBL" id="KAK0411854.1"/>
    </source>
</evidence>
<feature type="compositionally biased region" description="Low complexity" evidence="1">
    <location>
        <begin position="38"/>
        <end position="48"/>
    </location>
</feature>
<comment type="caution">
    <text evidence="2">The sequence shown here is derived from an EMBL/GenBank/DDBJ whole genome shotgun (WGS) entry which is preliminary data.</text>
</comment>
<proteinExistence type="predicted"/>
<name>A0AA39HUZ2_9BILA</name>
<gene>
    <name evidence="2" type="ORF">QR680_005880</name>
</gene>
<dbReference type="Proteomes" id="UP001175271">
    <property type="component" value="Unassembled WGS sequence"/>
</dbReference>
<reference evidence="2" key="1">
    <citation type="submission" date="2023-06" db="EMBL/GenBank/DDBJ databases">
        <title>Genomic analysis of the entomopathogenic nematode Steinernema hermaphroditum.</title>
        <authorList>
            <person name="Schwarz E.M."/>
            <person name="Heppert J.K."/>
            <person name="Baniya A."/>
            <person name="Schwartz H.T."/>
            <person name="Tan C.-H."/>
            <person name="Antoshechkin I."/>
            <person name="Sternberg P.W."/>
            <person name="Goodrich-Blair H."/>
            <person name="Dillman A.R."/>
        </authorList>
    </citation>
    <scope>NUCLEOTIDE SEQUENCE</scope>
    <source>
        <strain evidence="2">PS9179</strain>
        <tissue evidence="2">Whole animal</tissue>
    </source>
</reference>
<dbReference type="AlphaFoldDB" id="A0AA39HUZ2"/>
<evidence type="ECO:0000313" key="3">
    <source>
        <dbReference type="Proteomes" id="UP001175271"/>
    </source>
</evidence>